<evidence type="ECO:0000256" key="1">
    <source>
        <dbReference type="ARBA" id="ARBA00009764"/>
    </source>
</evidence>
<keyword evidence="5" id="KW-0964">Secreted</keyword>
<dbReference type="NCBIfam" id="NF009400">
    <property type="entry name" value="PRK12765.1"/>
    <property type="match status" value="1"/>
</dbReference>
<evidence type="ECO:0000256" key="5">
    <source>
        <dbReference type="RuleBase" id="RU362066"/>
    </source>
</evidence>
<comment type="subunit">
    <text evidence="2 5">Homopentamer.</text>
</comment>
<dbReference type="PANTHER" id="PTHR30288:SF0">
    <property type="entry name" value="FLAGELLAR HOOK-ASSOCIATED PROTEIN 2"/>
    <property type="match status" value="1"/>
</dbReference>
<dbReference type="Pfam" id="PF07195">
    <property type="entry name" value="FliD_C"/>
    <property type="match status" value="1"/>
</dbReference>
<dbReference type="InterPro" id="IPR040026">
    <property type="entry name" value="FliD"/>
</dbReference>
<evidence type="ECO:0000256" key="4">
    <source>
        <dbReference type="ARBA" id="ARBA00023143"/>
    </source>
</evidence>
<keyword evidence="8" id="KW-0966">Cell projection</keyword>
<organism evidence="8 9">
    <name type="scientific">Campylobacter jejuni</name>
    <dbReference type="NCBI Taxonomy" id="197"/>
    <lineage>
        <taxon>Bacteria</taxon>
        <taxon>Pseudomonadati</taxon>
        <taxon>Campylobacterota</taxon>
        <taxon>Epsilonproteobacteria</taxon>
        <taxon>Campylobacterales</taxon>
        <taxon>Campylobacteraceae</taxon>
        <taxon>Campylobacter</taxon>
    </lineage>
</organism>
<feature type="domain" description="Flagellar hook-associated protein 2 N-terminal" evidence="6">
    <location>
        <begin position="13"/>
        <end position="112"/>
    </location>
</feature>
<evidence type="ECO:0000256" key="2">
    <source>
        <dbReference type="ARBA" id="ARBA00011255"/>
    </source>
</evidence>
<comment type="similarity">
    <text evidence="1 5">Belongs to the FliD family.</text>
</comment>
<evidence type="ECO:0000259" key="7">
    <source>
        <dbReference type="Pfam" id="PF07195"/>
    </source>
</evidence>
<dbReference type="RefSeq" id="WP_086032259.1">
    <property type="nucleotide sequence ID" value="NZ_NAAF01000014.1"/>
</dbReference>
<keyword evidence="4 5" id="KW-0975">Bacterial flagellum</keyword>
<evidence type="ECO:0000259" key="6">
    <source>
        <dbReference type="Pfam" id="PF02465"/>
    </source>
</evidence>
<name>A0AAX0NIS7_CAMJU</name>
<comment type="caution">
    <text evidence="8">The sequence shown here is derived from an EMBL/GenBank/DDBJ whole genome shotgun (WGS) entry which is preliminary data.</text>
</comment>
<dbReference type="Proteomes" id="UP000194235">
    <property type="component" value="Unassembled WGS sequence"/>
</dbReference>
<protein>
    <recommendedName>
        <fullName evidence="5">Flagellar hook-associated protein 2</fullName>
        <shortName evidence="5">HAP2</shortName>
    </recommendedName>
    <alternativeName>
        <fullName evidence="5">Flagellar cap protein</fullName>
    </alternativeName>
</protein>
<dbReference type="PANTHER" id="PTHR30288">
    <property type="entry name" value="FLAGELLAR CAP/ASSEMBLY PROTEIN FLID"/>
    <property type="match status" value="1"/>
</dbReference>
<dbReference type="EMBL" id="NAAF01000014">
    <property type="protein sequence ID" value="OSY76241.1"/>
    <property type="molecule type" value="Genomic_DNA"/>
</dbReference>
<accession>A0AAX0NIS7</accession>
<keyword evidence="8" id="KW-0969">Cilium</keyword>
<comment type="function">
    <text evidence="5">Required for morphogenesis and for the elongation of the flagellar filament by facilitating polymerization of the flagellin monomers at the tip of growing filament. Forms a capping structure, which prevents flagellin subunits (transported through the central channel of the flagellum) from leaking out without polymerization at the distal end.</text>
</comment>
<dbReference type="InterPro" id="IPR003481">
    <property type="entry name" value="FliD_N"/>
</dbReference>
<dbReference type="GO" id="GO:0007155">
    <property type="term" value="P:cell adhesion"/>
    <property type="evidence" value="ECO:0007669"/>
    <property type="project" value="InterPro"/>
</dbReference>
<dbReference type="GO" id="GO:0009421">
    <property type="term" value="C:bacterial-type flagellum filament cap"/>
    <property type="evidence" value="ECO:0007669"/>
    <property type="project" value="InterPro"/>
</dbReference>
<evidence type="ECO:0000313" key="9">
    <source>
        <dbReference type="Proteomes" id="UP000194235"/>
    </source>
</evidence>
<evidence type="ECO:0000313" key="8">
    <source>
        <dbReference type="EMBL" id="OSY76241.1"/>
    </source>
</evidence>
<dbReference type="AlphaFoldDB" id="A0AAX0NIS7"/>
<dbReference type="Pfam" id="PF02465">
    <property type="entry name" value="FliD_N"/>
    <property type="match status" value="1"/>
</dbReference>
<keyword evidence="3" id="KW-0175">Coiled coil</keyword>
<dbReference type="Pfam" id="PF07196">
    <property type="entry name" value="Flagellin_IN"/>
    <property type="match status" value="1"/>
</dbReference>
<sequence length="650" mass="70777">MAFGSLSSLGFGSGVLTQDTIDKLKEAEQKARIDPYTKKIEENTTKQKDLTEIKTKLSTFQAAVSSLGDSTAFAKRKVVASITDNPPASLTATSGVALQSMNINVTQLAQKDVYQSKGLENDSGYINASLEGSANLTFFSNGKEYTVTIDKNTTYSDLVDKINTATGGEIVAKMVNTGEKDAPYRLTLTSKETGEDSAISFYPGVKDSNGEYKVDENAKEVFKNLGWNLDEEALNDKDFDPAKSKKGVGIIDNEKDPLHIQKAQDAKFTMDGIKMTRSSNTITDLGVGITLTLNKTGEINFDIQQDSESVTKAMQDMVDAYNDLVLNLNAATDYNSETGTKGSLQGVTEVNSIRSSIISKLFESQSVDGTVEDANGNKVSAKVMLSLQDYGLSMTESGTLNFDSSAFESKMKENPDLTESFFSGVTQYKDINYTGNLIEENSLKDYLGGKDEEDKGISFESGKFQIVSNFETYDLSKNADGTTFKLTGETEQEMLQNLADHINSKGIEGLTVKVETYNQNGEKGYKLNFKTDGSSDFAIKGDSDFLKQFGLSQTNIAAEAVEGVGVFAQLKTTLQGITGTDGSLTKYDESLTNDTKSLNETKESTQAMIDTRYETMANQWLQYESILNKLNQQLSTVTNMINAANNSSSS</sequence>
<dbReference type="GO" id="GO:0071973">
    <property type="term" value="P:bacterial-type flagellum-dependent cell motility"/>
    <property type="evidence" value="ECO:0007669"/>
    <property type="project" value="TreeGrafter"/>
</dbReference>
<keyword evidence="8" id="KW-0282">Flagellum</keyword>
<proteinExistence type="inferred from homology"/>
<gene>
    <name evidence="8" type="ORF">B5Y32_06600</name>
</gene>
<reference evidence="8 9" key="1">
    <citation type="submission" date="2017-03" db="EMBL/GenBank/DDBJ databases">
        <title>Characterization of Campylobacter jejuni water isolates.</title>
        <authorList>
            <person name="Nilsson A."/>
            <person name="Skarp A."/>
            <person name="Johansson C."/>
            <person name="Kaden R."/>
            <person name="Engstrand L."/>
            <person name="Rautelin H."/>
        </authorList>
    </citation>
    <scope>NUCLEOTIDE SEQUENCE [LARGE SCALE GENOMIC DNA]</scope>
    <source>
        <strain evidence="8 9">VA12</strain>
    </source>
</reference>
<dbReference type="GO" id="GO:0005576">
    <property type="term" value="C:extracellular region"/>
    <property type="evidence" value="ECO:0007669"/>
    <property type="project" value="UniProtKB-SubCell"/>
</dbReference>
<feature type="domain" description="Flagellar hook-associated protein 2 C-terminal" evidence="7">
    <location>
        <begin position="263"/>
        <end position="502"/>
    </location>
</feature>
<dbReference type="GO" id="GO:0009424">
    <property type="term" value="C:bacterial-type flagellum hook"/>
    <property type="evidence" value="ECO:0007669"/>
    <property type="project" value="UniProtKB-UniRule"/>
</dbReference>
<dbReference type="InterPro" id="IPR010809">
    <property type="entry name" value="FliD_C"/>
</dbReference>
<dbReference type="InterPro" id="IPR010810">
    <property type="entry name" value="Flagellin_hook_IN_motif"/>
</dbReference>
<evidence type="ECO:0000256" key="3">
    <source>
        <dbReference type="ARBA" id="ARBA00023054"/>
    </source>
</evidence>
<comment type="subcellular location">
    <subcellularLocation>
        <location evidence="5">Secreted</location>
    </subcellularLocation>
    <subcellularLocation>
        <location evidence="5">Bacterial flagellum</location>
    </subcellularLocation>
</comment>